<dbReference type="EMBL" id="CACRXK020007557">
    <property type="protein sequence ID" value="CAB4012558.1"/>
    <property type="molecule type" value="Genomic_DNA"/>
</dbReference>
<organism evidence="3 4">
    <name type="scientific">Paramuricea clavata</name>
    <name type="common">Red gorgonian</name>
    <name type="synonym">Violescent sea-whip</name>
    <dbReference type="NCBI Taxonomy" id="317549"/>
    <lineage>
        <taxon>Eukaryota</taxon>
        <taxon>Metazoa</taxon>
        <taxon>Cnidaria</taxon>
        <taxon>Anthozoa</taxon>
        <taxon>Octocorallia</taxon>
        <taxon>Malacalcyonacea</taxon>
        <taxon>Plexauridae</taxon>
        <taxon>Paramuricea</taxon>
    </lineage>
</organism>
<name>A0A6S7JPE6_PARCT</name>
<evidence type="ECO:0000256" key="2">
    <source>
        <dbReference type="SAM" id="MobiDB-lite"/>
    </source>
</evidence>
<keyword evidence="1" id="KW-0175">Coiled coil</keyword>
<comment type="caution">
    <text evidence="3">The sequence shown here is derived from an EMBL/GenBank/DDBJ whole genome shotgun (WGS) entry which is preliminary data.</text>
</comment>
<keyword evidence="4" id="KW-1185">Reference proteome</keyword>
<dbReference type="AlphaFoldDB" id="A0A6S7JPE6"/>
<protein>
    <submittedName>
        <fullName evidence="3">Uncharacterized protein</fullName>
    </submittedName>
</protein>
<feature type="coiled-coil region" evidence="1">
    <location>
        <begin position="93"/>
        <end position="134"/>
    </location>
</feature>
<reference evidence="3" key="1">
    <citation type="submission" date="2020-04" db="EMBL/GenBank/DDBJ databases">
        <authorList>
            <person name="Alioto T."/>
            <person name="Alioto T."/>
            <person name="Gomez Garrido J."/>
        </authorList>
    </citation>
    <scope>NUCLEOTIDE SEQUENCE</scope>
    <source>
        <strain evidence="3">A484AB</strain>
    </source>
</reference>
<feature type="region of interest" description="Disordered" evidence="2">
    <location>
        <begin position="174"/>
        <end position="193"/>
    </location>
</feature>
<evidence type="ECO:0000313" key="4">
    <source>
        <dbReference type="Proteomes" id="UP001152795"/>
    </source>
</evidence>
<accession>A0A6S7JPE6</accession>
<proteinExistence type="predicted"/>
<evidence type="ECO:0000256" key="1">
    <source>
        <dbReference type="SAM" id="Coils"/>
    </source>
</evidence>
<evidence type="ECO:0000313" key="3">
    <source>
        <dbReference type="EMBL" id="CAB4012558.1"/>
    </source>
</evidence>
<gene>
    <name evidence="3" type="ORF">PACLA_8A081622</name>
</gene>
<dbReference type="Proteomes" id="UP001152795">
    <property type="component" value="Unassembled WGS sequence"/>
</dbReference>
<sequence>MCACEETNEVMLRKAKYDDAWRKFVNAHEQYIEYIISKEEKEKALLSYERQKIRKLYLDEEVQQCRSGRSTAISRKAEKLALAKLKVTQLKKQHQLERKMTELKFEKEIMEAQMEEERAADNEEEQNLDHYEEDRLQLRDGAMNRSGLKSVNPIQTSKANRETFNFPRELYVSRGSKIEESTPSQKQEGVSRYYVDQPTLRQYGQELPELSQNTAFT</sequence>